<reference evidence="1 2" key="1">
    <citation type="journal article" date="2007" name="Int. J. Syst. Evol. Microbiol.">
        <title>Oceanobacillus profundus sp. nov., isolated from a deep-sea sediment core.</title>
        <authorList>
            <person name="Kim Y.G."/>
            <person name="Choi D.H."/>
            <person name="Hyun S."/>
            <person name="Cho B.C."/>
        </authorList>
    </citation>
    <scope>NUCLEOTIDE SEQUENCE [LARGE SCALE GENOMIC DNA]</scope>
    <source>
        <strain evidence="1 2">DSM 18246</strain>
    </source>
</reference>
<dbReference type="AlphaFoldDB" id="A0A417YI73"/>
<gene>
    <name evidence="1" type="ORF">D1B32_09635</name>
</gene>
<comment type="caution">
    <text evidence="1">The sequence shown here is derived from an EMBL/GenBank/DDBJ whole genome shotgun (WGS) entry which is preliminary data.</text>
</comment>
<evidence type="ECO:0000313" key="1">
    <source>
        <dbReference type="EMBL" id="RHW32582.1"/>
    </source>
</evidence>
<dbReference type="Proteomes" id="UP000285456">
    <property type="component" value="Unassembled WGS sequence"/>
</dbReference>
<keyword evidence="2" id="KW-1185">Reference proteome</keyword>
<sequence length="60" mass="7082">MYFLFVKIKSAHSMVCTNKILLTLFQSMFKINKANQASQKTAYVKGKKKLQEVYDDEERF</sequence>
<organism evidence="1 2">
    <name type="scientific">Oceanobacillus profundus</name>
    <dbReference type="NCBI Taxonomy" id="372463"/>
    <lineage>
        <taxon>Bacteria</taxon>
        <taxon>Bacillati</taxon>
        <taxon>Bacillota</taxon>
        <taxon>Bacilli</taxon>
        <taxon>Bacillales</taxon>
        <taxon>Bacillaceae</taxon>
        <taxon>Oceanobacillus</taxon>
    </lineage>
</organism>
<dbReference type="EMBL" id="QWEH01000005">
    <property type="protein sequence ID" value="RHW32582.1"/>
    <property type="molecule type" value="Genomic_DNA"/>
</dbReference>
<evidence type="ECO:0000313" key="2">
    <source>
        <dbReference type="Proteomes" id="UP000285456"/>
    </source>
</evidence>
<accession>A0A417YI73</accession>
<protein>
    <submittedName>
        <fullName evidence="1">Uncharacterized protein</fullName>
    </submittedName>
</protein>
<name>A0A417YI73_9BACI</name>
<proteinExistence type="predicted"/>